<proteinExistence type="predicted"/>
<gene>
    <name evidence="1" type="ORF">TM35_000311550</name>
</gene>
<reference evidence="1 2" key="1">
    <citation type="submission" date="2017-03" db="EMBL/GenBank/DDBJ databases">
        <title>An alternative strategy for trypanosome survival in the mammalian bloodstream revealed through genome and transcriptome analysis of the ubiquitous bovine parasite Trypanosoma (Megatrypanum) theileri.</title>
        <authorList>
            <person name="Kelly S."/>
            <person name="Ivens A."/>
            <person name="Mott A."/>
            <person name="O'Neill E."/>
            <person name="Emms D."/>
            <person name="Macleod O."/>
            <person name="Voorheis P."/>
            <person name="Matthews J."/>
            <person name="Matthews K."/>
            <person name="Carrington M."/>
        </authorList>
    </citation>
    <scope>NUCLEOTIDE SEQUENCE [LARGE SCALE GENOMIC DNA]</scope>
    <source>
        <strain evidence="1">Edinburgh</strain>
    </source>
</reference>
<evidence type="ECO:0000313" key="2">
    <source>
        <dbReference type="Proteomes" id="UP000192257"/>
    </source>
</evidence>
<organism evidence="1 2">
    <name type="scientific">Trypanosoma theileri</name>
    <dbReference type="NCBI Taxonomy" id="67003"/>
    <lineage>
        <taxon>Eukaryota</taxon>
        <taxon>Discoba</taxon>
        <taxon>Euglenozoa</taxon>
        <taxon>Kinetoplastea</taxon>
        <taxon>Metakinetoplastina</taxon>
        <taxon>Trypanosomatida</taxon>
        <taxon>Trypanosomatidae</taxon>
        <taxon>Trypanosoma</taxon>
    </lineage>
</organism>
<dbReference type="AlphaFoldDB" id="A0A1X0NP78"/>
<accession>A0A1X0NP78</accession>
<dbReference type="VEuPathDB" id="TriTrypDB:TM35_000311550"/>
<name>A0A1X0NP78_9TRYP</name>
<sequence length="150" mass="17483">MGGVQYLTKWHQLRYKTVLLYCQLKAKNFDAVADGFKEAKDEFHDRINNECNGEAFFFETCSAVIDAMSKWEETGDRTYWDEAKPMYDDKLEKCNASMPKDEQQAEELEGRMNRFPSTFNRKNAADVKLNLSYMIGNLAQTLMNAFKIFQ</sequence>
<dbReference type="RefSeq" id="XP_028880035.1">
    <property type="nucleotide sequence ID" value="XM_029028636.1"/>
</dbReference>
<dbReference type="GeneID" id="39988416"/>
<evidence type="ECO:0000313" key="1">
    <source>
        <dbReference type="EMBL" id="ORC85969.1"/>
    </source>
</evidence>
<dbReference type="Proteomes" id="UP000192257">
    <property type="component" value="Unassembled WGS sequence"/>
</dbReference>
<keyword evidence="2" id="KW-1185">Reference proteome</keyword>
<comment type="caution">
    <text evidence="1">The sequence shown here is derived from an EMBL/GenBank/DDBJ whole genome shotgun (WGS) entry which is preliminary data.</text>
</comment>
<protein>
    <submittedName>
        <fullName evidence="1">Uncharacterized protein</fullName>
    </submittedName>
</protein>
<dbReference type="EMBL" id="NBCO01000031">
    <property type="protein sequence ID" value="ORC85969.1"/>
    <property type="molecule type" value="Genomic_DNA"/>
</dbReference>